<evidence type="ECO:0000256" key="1">
    <source>
        <dbReference type="SAM" id="MobiDB-lite"/>
    </source>
</evidence>
<protein>
    <submittedName>
        <fullName evidence="2">Uncharacterized protein</fullName>
    </submittedName>
</protein>
<evidence type="ECO:0000313" key="2">
    <source>
        <dbReference type="EMBL" id="XCH00497.1"/>
    </source>
</evidence>
<feature type="region of interest" description="Disordered" evidence="1">
    <location>
        <begin position="748"/>
        <end position="777"/>
    </location>
</feature>
<reference evidence="2" key="1">
    <citation type="submission" date="2024-05" db="EMBL/GenBank/DDBJ databases">
        <authorList>
            <person name="Su C."/>
        </authorList>
    </citation>
    <scope>NUCLEOTIDE SEQUENCE</scope>
</reference>
<dbReference type="EMBL" id="PP861117">
    <property type="protein sequence ID" value="XCH00497.1"/>
    <property type="molecule type" value="Genomic_DNA"/>
</dbReference>
<organism evidence="2">
    <name type="scientific">Synechococcus phage QB2</name>
    <dbReference type="NCBI Taxonomy" id="3159453"/>
    <lineage>
        <taxon>Viruses</taxon>
        <taxon>Duplodnaviria</taxon>
        <taxon>Heunggongvirae</taxon>
        <taxon>Uroviricota</taxon>
        <taxon>Caudoviricetes</taxon>
        <taxon>Pantevenvirales</taxon>
        <taxon>Kyanoviridae</taxon>
    </lineage>
</organism>
<name>A0AAU8EI39_9CAUD</name>
<feature type="compositionally biased region" description="Low complexity" evidence="1">
    <location>
        <begin position="748"/>
        <end position="759"/>
    </location>
</feature>
<proteinExistence type="predicted"/>
<sequence>MGCKTKDTDLCNDFSGHNSGHCSNHNPGEGTTLEVKEYPKPEFRNGDYSIPGQEANAVMYGFTEECVSTGGKGGAGNTGSTPTAANCGKVSRSLCSSFGGTCTIYNGYYPTELSFDYGVGDTWMAYLYDTADDAGVAGTPCYHIVTCTESSTTPGESTANDSSDTTCHPCTAFYCTPEQTILRYTADEDLTGDPDCPHPTLFGFGTTSNKIAFEYTELSSELPDGVVDMELSYNGATYEDAWNNTIQFGIAYESTQNPWQIGDEGFEDFQIYDIDLSPTQIGLRIKVRISPIFDDTTSPITFSGTRWVIEEILDPGTGFSVGDTTTLTYDYTHPDTTTTTLEVDLRISTVGEVPVVNSQSGFDVLRIGDVINGHTILRTFHTDIDNFPYHVVYLDGNGNDFTKDTEYTSSRDHTINVKAGKGIVDRAILVGRYEFLNKSLQYVTASLNRNAIDTYSGNIVQPDVAVTVTNGRITGTSITNGGQGWNQIGKPPKIEITSPPNRSGKQAKVKGTFSNGVLTAIEIENAGSGYDDNYPPQIYVRNIKLETTEKIKNDGYDENATERYASNLRAYPKSDEVSVSSSEFNAIDDVYSKVNRESETTSRIPEVDVKKDLSRRRIAAKPQRLFSEQAMEPAYDATKHQHNLNYLDNAPIGREFKAKIIQEKARDSEARKQDIRDITQTQIPEYSNYPESYIETVQGSLSELPESSTYTKYIMRQYRPDNTRDNTINISLSCTPVDSGCTHFTCAPPTAPGTTTTNYDEPDPETEPTPENPDPTVSVSYTRSCTVSSLLGTGCKEWSVSGSMKIFNDLTRAAESVAQAAAAYGNPF</sequence>
<accession>A0AAU8EI39</accession>